<dbReference type="Pfam" id="PF19956">
    <property type="entry name" value="EAD2"/>
    <property type="match status" value="1"/>
</dbReference>
<dbReference type="EMBL" id="JBHSQO010000003">
    <property type="protein sequence ID" value="MFC6088501.1"/>
    <property type="molecule type" value="Genomic_DNA"/>
</dbReference>
<organism evidence="4 5">
    <name type="scientific">Saccharothrix lopnurensis</name>
    <dbReference type="NCBI Taxonomy" id="1670621"/>
    <lineage>
        <taxon>Bacteria</taxon>
        <taxon>Bacillati</taxon>
        <taxon>Actinomycetota</taxon>
        <taxon>Actinomycetes</taxon>
        <taxon>Pseudonocardiales</taxon>
        <taxon>Pseudonocardiaceae</taxon>
        <taxon>Saccharothrix</taxon>
    </lineage>
</organism>
<proteinExistence type="predicted"/>
<evidence type="ECO:0000313" key="4">
    <source>
        <dbReference type="EMBL" id="MFC6088501.1"/>
    </source>
</evidence>
<sequence>MAATEALVESNGRNDVSGTVLGATVQAHTISGDVHIHPAGDQERVVALYEELGQVRRQLVDSLAAERDLTRAVWALQVVLMRAQDVVVRLTWERDHLVDEAERRNAELARARESERRVEQQLDRARADRLTALRVAHAATAKVRALEAELRGGAGAHGSRVVAGAADPGIGPDTIDAYLAEQGARLDRLAEALGELRVPTASAFDGTTRRMLTTSLVRALVRLPSLSDAAGRGLATRLLADRLGAPVTVEESPDPGVHLSNLVLFCLDQASGVTALLEVLELFETTDSEPFLAVREVVDSWSADDLLQQEELARLLAMLAGVVLPDVAHAYRDVAGPAAPALPAGTSYAEVLASLAGLAHHSSGVPLPLVFLERIALAAGSELADGLRRWNDRHAGRIGLDAELTAVRAGLLSDHAA</sequence>
<dbReference type="InterPro" id="IPR045431">
    <property type="entry name" value="EAD2"/>
</dbReference>
<reference evidence="5" key="1">
    <citation type="journal article" date="2019" name="Int. J. Syst. Evol. Microbiol.">
        <title>The Global Catalogue of Microorganisms (GCM) 10K type strain sequencing project: providing services to taxonomists for standard genome sequencing and annotation.</title>
        <authorList>
            <consortium name="The Broad Institute Genomics Platform"/>
            <consortium name="The Broad Institute Genome Sequencing Center for Infectious Disease"/>
            <person name="Wu L."/>
            <person name="Ma J."/>
        </authorList>
    </citation>
    <scope>NUCLEOTIDE SEQUENCE [LARGE SCALE GENOMIC DNA]</scope>
    <source>
        <strain evidence="5">CGMCC 4.7246</strain>
    </source>
</reference>
<feature type="coiled-coil region" evidence="1">
    <location>
        <begin position="98"/>
        <end position="128"/>
    </location>
</feature>
<keyword evidence="1" id="KW-0175">Coiled coil</keyword>
<protein>
    <submittedName>
        <fullName evidence="4">Uncharacterized protein</fullName>
    </submittedName>
</protein>
<evidence type="ECO:0000259" key="2">
    <source>
        <dbReference type="Pfam" id="PF19916"/>
    </source>
</evidence>
<evidence type="ECO:0000259" key="3">
    <source>
        <dbReference type="Pfam" id="PF19956"/>
    </source>
</evidence>
<evidence type="ECO:0000256" key="1">
    <source>
        <dbReference type="SAM" id="Coils"/>
    </source>
</evidence>
<name>A0ABW1NZ40_9PSEU</name>
<dbReference type="Proteomes" id="UP001596220">
    <property type="component" value="Unassembled WGS sequence"/>
</dbReference>
<keyword evidence="5" id="KW-1185">Reference proteome</keyword>
<evidence type="ECO:0000313" key="5">
    <source>
        <dbReference type="Proteomes" id="UP001596220"/>
    </source>
</evidence>
<accession>A0ABW1NZ40</accession>
<dbReference type="InterPro" id="IPR045555">
    <property type="entry name" value="VMAP-M0"/>
</dbReference>
<comment type="caution">
    <text evidence="4">The sequence shown here is derived from an EMBL/GenBank/DDBJ whole genome shotgun (WGS) entry which is preliminary data.</text>
</comment>
<feature type="domain" description="Effector-associated" evidence="3">
    <location>
        <begin position="217"/>
        <end position="299"/>
    </location>
</feature>
<dbReference type="RefSeq" id="WP_380633080.1">
    <property type="nucleotide sequence ID" value="NZ_JBHSQO010000003.1"/>
</dbReference>
<feature type="domain" description="vWA-MoxR associated protein middle region 0" evidence="2">
    <location>
        <begin position="307"/>
        <end position="409"/>
    </location>
</feature>
<gene>
    <name evidence="4" type="ORF">ACFP3R_04395</name>
</gene>
<dbReference type="Pfam" id="PF19916">
    <property type="entry name" value="VMAP-M0"/>
    <property type="match status" value="1"/>
</dbReference>